<dbReference type="PANTHER" id="PTHR45783:SF3">
    <property type="entry name" value="KINESIN LIGHT CHAIN"/>
    <property type="match status" value="1"/>
</dbReference>
<dbReference type="Gene3D" id="1.25.40.10">
    <property type="entry name" value="Tetratricopeptide repeat domain"/>
    <property type="match status" value="1"/>
</dbReference>
<keyword evidence="3" id="KW-0677">Repeat</keyword>
<evidence type="ECO:0000256" key="4">
    <source>
        <dbReference type="ARBA" id="ARBA00022803"/>
    </source>
</evidence>
<dbReference type="InterPro" id="IPR002151">
    <property type="entry name" value="Kinesin_light"/>
</dbReference>
<protein>
    <submittedName>
        <fullName evidence="5">Uncharacterized protein</fullName>
    </submittedName>
</protein>
<evidence type="ECO:0000256" key="1">
    <source>
        <dbReference type="ARBA" id="ARBA00004496"/>
    </source>
</evidence>
<dbReference type="EMBL" id="RBNJ01001798">
    <property type="protein sequence ID" value="RUS32761.1"/>
    <property type="molecule type" value="Genomic_DNA"/>
</dbReference>
<evidence type="ECO:0000313" key="6">
    <source>
        <dbReference type="Proteomes" id="UP000274822"/>
    </source>
</evidence>
<proteinExistence type="predicted"/>
<dbReference type="Pfam" id="PF13424">
    <property type="entry name" value="TPR_12"/>
    <property type="match status" value="1"/>
</dbReference>
<dbReference type="PANTHER" id="PTHR45783">
    <property type="entry name" value="KINESIN LIGHT CHAIN"/>
    <property type="match status" value="1"/>
</dbReference>
<gene>
    <name evidence="5" type="ORF">BC938DRAFT_474383</name>
</gene>
<accession>A0A433QSM1</accession>
<evidence type="ECO:0000313" key="5">
    <source>
        <dbReference type="EMBL" id="RUS32761.1"/>
    </source>
</evidence>
<dbReference type="Pfam" id="PF13374">
    <property type="entry name" value="TPR_10"/>
    <property type="match status" value="1"/>
</dbReference>
<sequence length="82" mass="9227">MSEEQGKYDKAEPLYERVLAIREKVLGAEHPNTAFLYIGQGEYDQATSLLERALAIFEKVLGSEHQNMTKSLQALAICLRTV</sequence>
<dbReference type="GO" id="GO:0019894">
    <property type="term" value="F:kinesin binding"/>
    <property type="evidence" value="ECO:0007669"/>
    <property type="project" value="TreeGrafter"/>
</dbReference>
<dbReference type="InterPro" id="IPR011990">
    <property type="entry name" value="TPR-like_helical_dom_sf"/>
</dbReference>
<comment type="subcellular location">
    <subcellularLocation>
        <location evidence="1">Cytoplasm</location>
    </subcellularLocation>
</comment>
<evidence type="ECO:0000256" key="2">
    <source>
        <dbReference type="ARBA" id="ARBA00022490"/>
    </source>
</evidence>
<dbReference type="Proteomes" id="UP000274822">
    <property type="component" value="Unassembled WGS sequence"/>
</dbReference>
<reference evidence="5 6" key="1">
    <citation type="journal article" date="2018" name="New Phytol.">
        <title>Phylogenomics of Endogonaceae and evolution of mycorrhizas within Mucoromycota.</title>
        <authorList>
            <person name="Chang Y."/>
            <person name="Desiro A."/>
            <person name="Na H."/>
            <person name="Sandor L."/>
            <person name="Lipzen A."/>
            <person name="Clum A."/>
            <person name="Barry K."/>
            <person name="Grigoriev I.V."/>
            <person name="Martin F.M."/>
            <person name="Stajich J.E."/>
            <person name="Smith M.E."/>
            <person name="Bonito G."/>
            <person name="Spatafora J.W."/>
        </authorList>
    </citation>
    <scope>NUCLEOTIDE SEQUENCE [LARGE SCALE GENOMIC DNA]</scope>
    <source>
        <strain evidence="5 6">AD002</strain>
    </source>
</reference>
<dbReference type="SUPFAM" id="SSF48452">
    <property type="entry name" value="TPR-like"/>
    <property type="match status" value="1"/>
</dbReference>
<keyword evidence="2" id="KW-0963">Cytoplasm</keyword>
<comment type="caution">
    <text evidence="5">The sequence shown here is derived from an EMBL/GenBank/DDBJ whole genome shotgun (WGS) entry which is preliminary data.</text>
</comment>
<keyword evidence="6" id="KW-1185">Reference proteome</keyword>
<dbReference type="GO" id="GO:0007018">
    <property type="term" value="P:microtubule-based movement"/>
    <property type="evidence" value="ECO:0007669"/>
    <property type="project" value="TreeGrafter"/>
</dbReference>
<dbReference type="AlphaFoldDB" id="A0A433QSM1"/>
<evidence type="ECO:0000256" key="3">
    <source>
        <dbReference type="ARBA" id="ARBA00022737"/>
    </source>
</evidence>
<organism evidence="5 6">
    <name type="scientific">Jimgerdemannia flammicorona</name>
    <dbReference type="NCBI Taxonomy" id="994334"/>
    <lineage>
        <taxon>Eukaryota</taxon>
        <taxon>Fungi</taxon>
        <taxon>Fungi incertae sedis</taxon>
        <taxon>Mucoromycota</taxon>
        <taxon>Mucoromycotina</taxon>
        <taxon>Endogonomycetes</taxon>
        <taxon>Endogonales</taxon>
        <taxon>Endogonaceae</taxon>
        <taxon>Jimgerdemannia</taxon>
    </lineage>
</organism>
<dbReference type="GO" id="GO:0005737">
    <property type="term" value="C:cytoplasm"/>
    <property type="evidence" value="ECO:0007669"/>
    <property type="project" value="UniProtKB-SubCell"/>
</dbReference>
<keyword evidence="4" id="KW-0802">TPR repeat</keyword>
<dbReference type="GO" id="GO:0005871">
    <property type="term" value="C:kinesin complex"/>
    <property type="evidence" value="ECO:0007669"/>
    <property type="project" value="InterPro"/>
</dbReference>
<name>A0A433QSM1_9FUNG</name>